<dbReference type="InterPro" id="IPR007242">
    <property type="entry name" value="Atg12"/>
</dbReference>
<comment type="subunit">
    <text evidence="4">Forms a conjugate with ATG5.</text>
</comment>
<organism evidence="5 6">
    <name type="scientific">Dunaliella salina</name>
    <name type="common">Green alga</name>
    <name type="synonym">Protococcus salinus</name>
    <dbReference type="NCBI Taxonomy" id="3046"/>
    <lineage>
        <taxon>Eukaryota</taxon>
        <taxon>Viridiplantae</taxon>
        <taxon>Chlorophyta</taxon>
        <taxon>core chlorophytes</taxon>
        <taxon>Chlorophyceae</taxon>
        <taxon>CS clade</taxon>
        <taxon>Chlamydomonadales</taxon>
        <taxon>Dunaliellaceae</taxon>
        <taxon>Dunaliella</taxon>
    </lineage>
</organism>
<keyword evidence="1 4" id="KW-1017">Isopeptide bond</keyword>
<proteinExistence type="inferred from homology"/>
<evidence type="ECO:0000256" key="4">
    <source>
        <dbReference type="RuleBase" id="RU361201"/>
    </source>
</evidence>
<evidence type="ECO:0000256" key="3">
    <source>
        <dbReference type="ARBA" id="ARBA00023006"/>
    </source>
</evidence>
<keyword evidence="6" id="KW-1185">Reference proteome</keyword>
<comment type="function">
    <text evidence="4">Ubiquitin-like protein involved in cytoplasm to vacuole transport (Cvt) and autophagic vesicle formation.</text>
</comment>
<reference evidence="5" key="1">
    <citation type="submission" date="2017-08" db="EMBL/GenBank/DDBJ databases">
        <authorList>
            <person name="Polle J.E."/>
            <person name="Barry K."/>
            <person name="Cushman J."/>
            <person name="Schmutz J."/>
            <person name="Tran D."/>
            <person name="Hathwaick L.T."/>
            <person name="Yim W.C."/>
            <person name="Jenkins J."/>
            <person name="Mckie-Krisberg Z.M."/>
            <person name="Prochnik S."/>
            <person name="Lindquist E."/>
            <person name="Dockter R.B."/>
            <person name="Adam C."/>
            <person name="Molina H."/>
            <person name="Bunkerborg J."/>
            <person name="Jin E."/>
            <person name="Buchheim M."/>
            <person name="Magnuson J."/>
        </authorList>
    </citation>
    <scope>NUCLEOTIDE SEQUENCE</scope>
    <source>
        <strain evidence="5">CCAP 19/18</strain>
    </source>
</reference>
<keyword evidence="3 4" id="KW-0072">Autophagy</keyword>
<dbReference type="CDD" id="cd01612">
    <property type="entry name" value="Ubl_ATG12"/>
    <property type="match status" value="1"/>
</dbReference>
<evidence type="ECO:0000256" key="1">
    <source>
        <dbReference type="ARBA" id="ARBA00022499"/>
    </source>
</evidence>
<sequence length="92" mass="10162">MDKKSQDDKIVVVFRATGGAPILQQSKVKVSADSKFSKLVVFLKKQLKTETVYVYLREAFAPSIDDTIAVLTQAYGIDGKLHVNYALTPAWG</sequence>
<comment type="similarity">
    <text evidence="4">Belongs to the ATG12 family.</text>
</comment>
<dbReference type="InterPro" id="IPR029071">
    <property type="entry name" value="Ubiquitin-like_domsf"/>
</dbReference>
<evidence type="ECO:0000313" key="6">
    <source>
        <dbReference type="Proteomes" id="UP000815325"/>
    </source>
</evidence>
<dbReference type="PANTHER" id="PTHR13385">
    <property type="entry name" value="AUTOPHAGY PROTEIN 12"/>
    <property type="match status" value="1"/>
</dbReference>
<gene>
    <name evidence="5" type="ORF">DUNSADRAFT_17280</name>
</gene>
<dbReference type="PANTHER" id="PTHR13385:SF0">
    <property type="entry name" value="UBIQUITIN-LIKE PROTEIN ATG12"/>
    <property type="match status" value="1"/>
</dbReference>
<accession>A0ABQ7G221</accession>
<comment type="caution">
    <text evidence="5">The sequence shown here is derived from an EMBL/GenBank/DDBJ whole genome shotgun (WGS) entry which is preliminary data.</text>
</comment>
<evidence type="ECO:0000313" key="5">
    <source>
        <dbReference type="EMBL" id="KAF5828653.1"/>
    </source>
</evidence>
<keyword evidence="2 4" id="KW-0833">Ubl conjugation pathway</keyword>
<dbReference type="EMBL" id="MU070266">
    <property type="protein sequence ID" value="KAF5828653.1"/>
    <property type="molecule type" value="Genomic_DNA"/>
</dbReference>
<protein>
    <recommendedName>
        <fullName evidence="4">Ubiquitin-like protein ATG12</fullName>
    </recommendedName>
</protein>
<name>A0ABQ7G221_DUNSA</name>
<dbReference type="Gene3D" id="3.10.20.90">
    <property type="entry name" value="Phosphatidylinositol 3-kinase Catalytic Subunit, Chain A, domain 1"/>
    <property type="match status" value="1"/>
</dbReference>
<evidence type="ECO:0000256" key="2">
    <source>
        <dbReference type="ARBA" id="ARBA00022786"/>
    </source>
</evidence>
<dbReference type="SUPFAM" id="SSF54236">
    <property type="entry name" value="Ubiquitin-like"/>
    <property type="match status" value="1"/>
</dbReference>
<dbReference type="Pfam" id="PF04110">
    <property type="entry name" value="APG12"/>
    <property type="match status" value="1"/>
</dbReference>
<dbReference type="Proteomes" id="UP000815325">
    <property type="component" value="Unassembled WGS sequence"/>
</dbReference>